<dbReference type="STRING" id="1365824.V5E4L6"/>
<dbReference type="OMA" id="HPHLSIM"/>
<evidence type="ECO:0000256" key="1">
    <source>
        <dbReference type="SAM" id="MobiDB-lite"/>
    </source>
</evidence>
<organism evidence="3 4">
    <name type="scientific">Kalmanozyma brasiliensis (strain GHG001)</name>
    <name type="common">Yeast</name>
    <name type="synonym">Pseudozyma brasiliensis</name>
    <dbReference type="NCBI Taxonomy" id="1365824"/>
    <lineage>
        <taxon>Eukaryota</taxon>
        <taxon>Fungi</taxon>
        <taxon>Dikarya</taxon>
        <taxon>Basidiomycota</taxon>
        <taxon>Ustilaginomycotina</taxon>
        <taxon>Ustilaginomycetes</taxon>
        <taxon>Ustilaginales</taxon>
        <taxon>Ustilaginaceae</taxon>
        <taxon>Kalmanozyma</taxon>
    </lineage>
</organism>
<evidence type="ECO:0000313" key="3">
    <source>
        <dbReference type="EMBL" id="EST05121.1"/>
    </source>
</evidence>
<dbReference type="Pfam" id="PF13826">
    <property type="entry name" value="Monooxy_af470-like"/>
    <property type="match status" value="1"/>
</dbReference>
<dbReference type="eggNOG" id="ENOG502S8K0">
    <property type="taxonomic scope" value="Eukaryota"/>
</dbReference>
<keyword evidence="4" id="KW-1185">Reference proteome</keyword>
<dbReference type="HOGENOM" id="CLU_053354_1_0_1"/>
<dbReference type="Proteomes" id="UP000019377">
    <property type="component" value="Unassembled WGS sequence"/>
</dbReference>
<feature type="compositionally biased region" description="Basic and acidic residues" evidence="1">
    <location>
        <begin position="295"/>
        <end position="306"/>
    </location>
</feature>
<sequence length="319" mass="35885">MADQMQDVEFEPIFPPFEQQPWSQYAEARKFNTPGRPAPKKGSNVFVPIFLRDQFTLSTWMLMGASIQCLLVSVLGARLWIVALPVLMLGLRCLRTILQARGMLKNPYMEGVIPGKTTCHFPNSDGSYSGATSNKSMAVLLISVKSNHPLGALAPGFKELGEFFNGCVEWLEEDSHARGFLGMTTWLNANDRATSNELLNIGYFRNVEDIHALAHHAIHRAGWKWWNQHSKSMEFFTLTHEIFVVDAGSWENIFVNAKPTHLGTTVVKGDDGLWRSPLIRLGAAHRNSANRLRRKQTEDEKKRQDETDAMAGEAYEPLA</sequence>
<keyword evidence="2" id="KW-1133">Transmembrane helix</keyword>
<evidence type="ECO:0000256" key="2">
    <source>
        <dbReference type="SAM" id="Phobius"/>
    </source>
</evidence>
<reference evidence="4" key="1">
    <citation type="journal article" date="2013" name="Genome Announc.">
        <title>Draft genome sequence of Pseudozyma brasiliensis sp. nov. strain GHG001, a high producer of endo-1,4-xylanase isolated from an insect pest of sugarcane.</title>
        <authorList>
            <person name="Oliveira J.V.D.C."/>
            <person name="dos Santos R.A.C."/>
            <person name="Borges T.A."/>
            <person name="Riano-Pachon D.M."/>
            <person name="Goldman G.H."/>
        </authorList>
    </citation>
    <scope>NUCLEOTIDE SEQUENCE [LARGE SCALE GENOMIC DNA]</scope>
    <source>
        <strain evidence="4">GHG001</strain>
    </source>
</reference>
<dbReference type="RefSeq" id="XP_016290110.1">
    <property type="nucleotide sequence ID" value="XM_016438812.1"/>
</dbReference>
<dbReference type="GeneID" id="27421513"/>
<dbReference type="InterPro" id="IPR025444">
    <property type="entry name" value="Monooxy_af470"/>
</dbReference>
<proteinExistence type="predicted"/>
<dbReference type="EMBL" id="KI545892">
    <property type="protein sequence ID" value="EST05121.1"/>
    <property type="molecule type" value="Genomic_DNA"/>
</dbReference>
<dbReference type="SUPFAM" id="SSF54909">
    <property type="entry name" value="Dimeric alpha+beta barrel"/>
    <property type="match status" value="1"/>
</dbReference>
<evidence type="ECO:0000313" key="4">
    <source>
        <dbReference type="Proteomes" id="UP000019377"/>
    </source>
</evidence>
<protein>
    <submittedName>
        <fullName evidence="3">Uncharacterized protein</fullName>
    </submittedName>
</protein>
<dbReference type="AlphaFoldDB" id="V5E4L6"/>
<dbReference type="InterPro" id="IPR011008">
    <property type="entry name" value="Dimeric_a/b-barrel"/>
</dbReference>
<keyword evidence="2" id="KW-0472">Membrane</keyword>
<feature type="transmembrane region" description="Helical" evidence="2">
    <location>
        <begin position="65"/>
        <end position="91"/>
    </location>
</feature>
<accession>V5E4L6</accession>
<name>V5E4L6_KALBG</name>
<keyword evidence="2" id="KW-0812">Transmembrane</keyword>
<dbReference type="OrthoDB" id="3202396at2759"/>
<feature type="region of interest" description="Disordered" evidence="1">
    <location>
        <begin position="287"/>
        <end position="319"/>
    </location>
</feature>
<gene>
    <name evidence="3" type="ORF">PSEUBRA_SCAF6g00682</name>
</gene>